<name>A0A0R2I674_CARDV</name>
<dbReference type="AlphaFoldDB" id="A0A0R2I674"/>
<comment type="caution">
    <text evidence="2">The sequence shown here is derived from an EMBL/GenBank/DDBJ whole genome shotgun (WGS) entry which is preliminary data.</text>
</comment>
<protein>
    <recommendedName>
        <fullName evidence="4">WxL domain-containing protein</fullName>
    </recommendedName>
</protein>
<accession>A0A0R2I674</accession>
<evidence type="ECO:0000313" key="2">
    <source>
        <dbReference type="EMBL" id="KRN57300.1"/>
    </source>
</evidence>
<dbReference type="RefSeq" id="WP_034571121.1">
    <property type="nucleotide sequence ID" value="NZ_JQBS01000007.1"/>
</dbReference>
<evidence type="ECO:0000313" key="3">
    <source>
        <dbReference type="Proteomes" id="UP000051658"/>
    </source>
</evidence>
<dbReference type="Proteomes" id="UP000051658">
    <property type="component" value="Unassembled WGS sequence"/>
</dbReference>
<dbReference type="eggNOG" id="ENOG5033WRV">
    <property type="taxonomic scope" value="Bacteria"/>
</dbReference>
<organism evidence="2 3">
    <name type="scientific">Carnobacterium divergens DSM 20623</name>
    <dbReference type="NCBI Taxonomy" id="1449336"/>
    <lineage>
        <taxon>Bacteria</taxon>
        <taxon>Bacillati</taxon>
        <taxon>Bacillota</taxon>
        <taxon>Bacilli</taxon>
        <taxon>Lactobacillales</taxon>
        <taxon>Carnobacteriaceae</taxon>
        <taxon>Carnobacterium</taxon>
    </lineage>
</organism>
<gene>
    <name evidence="2" type="ORF">IV74_GL000281</name>
</gene>
<keyword evidence="3" id="KW-1185">Reference proteome</keyword>
<feature type="chain" id="PRO_5006418160" description="WxL domain-containing protein" evidence="1">
    <location>
        <begin position="27"/>
        <end position="162"/>
    </location>
</feature>
<feature type="signal peptide" evidence="1">
    <location>
        <begin position="1"/>
        <end position="26"/>
    </location>
</feature>
<sequence>MKKKITGTLLLGSILLGASIGMVAQAADTLNGSTEIGAEITRGDVILSIDSPTNFGSQPLSAIVDFGSKEIKYTVTDYSGLTNGFTISAKLTDTDEKRSLKIGETELSETTAPVIKKTTNTVGENKDKVTSSLTYTGVTKTQNYTSTIEWNLSKVDTKQISE</sequence>
<dbReference type="GeneID" id="89588278"/>
<reference evidence="2 3" key="1">
    <citation type="journal article" date="2015" name="Genome Announc.">
        <title>Expanding the biotechnology potential of lactobacilli through comparative genomics of 213 strains and associated genera.</title>
        <authorList>
            <person name="Sun Z."/>
            <person name="Harris H.M."/>
            <person name="McCann A."/>
            <person name="Guo C."/>
            <person name="Argimon S."/>
            <person name="Zhang W."/>
            <person name="Yang X."/>
            <person name="Jeffery I.B."/>
            <person name="Cooney J.C."/>
            <person name="Kagawa T.F."/>
            <person name="Liu W."/>
            <person name="Song Y."/>
            <person name="Salvetti E."/>
            <person name="Wrobel A."/>
            <person name="Rasinkangas P."/>
            <person name="Parkhill J."/>
            <person name="Rea M.C."/>
            <person name="O'Sullivan O."/>
            <person name="Ritari J."/>
            <person name="Douillard F.P."/>
            <person name="Paul Ross R."/>
            <person name="Yang R."/>
            <person name="Briner A.E."/>
            <person name="Felis G.E."/>
            <person name="de Vos W.M."/>
            <person name="Barrangou R."/>
            <person name="Klaenhammer T.R."/>
            <person name="Caufield P.W."/>
            <person name="Cui Y."/>
            <person name="Zhang H."/>
            <person name="O'Toole P.W."/>
        </authorList>
    </citation>
    <scope>NUCLEOTIDE SEQUENCE [LARGE SCALE GENOMIC DNA]</scope>
    <source>
        <strain evidence="2 3">DSM 20623</strain>
    </source>
</reference>
<keyword evidence="1" id="KW-0732">Signal</keyword>
<proteinExistence type="predicted"/>
<dbReference type="PATRIC" id="fig|1449336.4.peg.286"/>
<evidence type="ECO:0008006" key="4">
    <source>
        <dbReference type="Google" id="ProtNLM"/>
    </source>
</evidence>
<dbReference type="EMBL" id="JQBS01000007">
    <property type="protein sequence ID" value="KRN57300.1"/>
    <property type="molecule type" value="Genomic_DNA"/>
</dbReference>
<evidence type="ECO:0000256" key="1">
    <source>
        <dbReference type="SAM" id="SignalP"/>
    </source>
</evidence>